<evidence type="ECO:0000259" key="14">
    <source>
        <dbReference type="Pfam" id="PF17042"/>
    </source>
</evidence>
<evidence type="ECO:0000256" key="6">
    <source>
        <dbReference type="ARBA" id="ARBA00023277"/>
    </source>
</evidence>
<keyword evidence="4 15" id="KW-0418">Kinase</keyword>
<evidence type="ECO:0000256" key="12">
    <source>
        <dbReference type="ARBA" id="ARBA00041377"/>
    </source>
</evidence>
<dbReference type="RefSeq" id="WP_271087386.1">
    <property type="nucleotide sequence ID" value="NZ_JAPJZH010000001.1"/>
</dbReference>
<keyword evidence="6" id="KW-0119">Carbohydrate metabolism</keyword>
<dbReference type="InterPro" id="IPR031475">
    <property type="entry name" value="NBD_C"/>
</dbReference>
<accession>A0ABT4VGN9</accession>
<keyword evidence="16" id="KW-1185">Reference proteome</keyword>
<comment type="function">
    <text evidence="9">Catalyzes the ATP-dependent phosphorylation of 3-oxo-tetronate to 3-oxo-tetronate 4-phosphate.</text>
</comment>
<evidence type="ECO:0000256" key="4">
    <source>
        <dbReference type="ARBA" id="ARBA00022777"/>
    </source>
</evidence>
<dbReference type="EMBL" id="JAPJZH010000001">
    <property type="protein sequence ID" value="MDA4843871.1"/>
    <property type="molecule type" value="Genomic_DNA"/>
</dbReference>
<organism evidence="15 16">
    <name type="scientific">Hoeflea poritis</name>
    <dbReference type="NCBI Taxonomy" id="2993659"/>
    <lineage>
        <taxon>Bacteria</taxon>
        <taxon>Pseudomonadati</taxon>
        <taxon>Pseudomonadota</taxon>
        <taxon>Alphaproteobacteria</taxon>
        <taxon>Hyphomicrobiales</taxon>
        <taxon>Rhizobiaceae</taxon>
        <taxon>Hoeflea</taxon>
    </lineage>
</organism>
<keyword evidence="3" id="KW-0547">Nucleotide-binding</keyword>
<proteinExistence type="inferred from homology"/>
<dbReference type="EC" id="2.7.1.217" evidence="10"/>
<feature type="domain" description="Four-carbon acid sugar kinase nucleotide binding" evidence="14">
    <location>
        <begin position="246"/>
        <end position="399"/>
    </location>
</feature>
<feature type="domain" description="Four-carbon acid sugar kinase N-terminal" evidence="13">
    <location>
        <begin position="3"/>
        <end position="224"/>
    </location>
</feature>
<gene>
    <name evidence="15" type="ORF">OOZ53_00825</name>
</gene>
<dbReference type="Gene3D" id="3.40.980.20">
    <property type="entry name" value="Four-carbon acid sugar kinase, nucleotide binding domain"/>
    <property type="match status" value="1"/>
</dbReference>
<comment type="catalytic activity">
    <reaction evidence="8">
        <text>3-dehydro-D-erythronate + ATP = 3-dehydro-4-O-phospho-D-erythronate + ADP + H(+)</text>
        <dbReference type="Rhea" id="RHEA:52556"/>
        <dbReference type="ChEBI" id="CHEBI:15378"/>
        <dbReference type="ChEBI" id="CHEBI:30616"/>
        <dbReference type="ChEBI" id="CHEBI:57958"/>
        <dbReference type="ChEBI" id="CHEBI:136593"/>
        <dbReference type="ChEBI" id="CHEBI:456216"/>
        <dbReference type="EC" id="2.7.1.217"/>
    </reaction>
</comment>
<dbReference type="NCBIfam" id="NF043035">
    <property type="entry name" value="OxoTetrKin"/>
    <property type="match status" value="1"/>
</dbReference>
<keyword evidence="2" id="KW-0808">Transferase</keyword>
<dbReference type="SUPFAM" id="SSF142764">
    <property type="entry name" value="YgbK-like"/>
    <property type="match status" value="1"/>
</dbReference>
<evidence type="ECO:0000313" key="15">
    <source>
        <dbReference type="EMBL" id="MDA4843871.1"/>
    </source>
</evidence>
<dbReference type="Gene3D" id="3.40.50.10840">
    <property type="entry name" value="Putative sugar-binding, N-terminal domain"/>
    <property type="match status" value="1"/>
</dbReference>
<dbReference type="Proteomes" id="UP001148313">
    <property type="component" value="Unassembled WGS sequence"/>
</dbReference>
<sequence length="410" mass="42633">MKLGVIADDFTGASDIALTLSEGGMRSAQYVGIPDGPAEAGTEAGIVGLKSRTVPVDEAVEKSLKACGWLLEQGCEQIVFKICSTFDSTDDGNIGPVASALAGRLDETSVLVCPAFPENGRTVYEGHLFVKDNLLSESGMQNHPLTPMRDPDLRRVLARQTDWPVTHVPISTVREGADAIASGLSRAGKAMIIADAIRNEDLVEIGGAAKDRKLIVGGSGIALGLPGNFGARSDGGRWTGLGGKAVVLSGSCSTTTRGQVEKYLSVAPSREIAVADLMKEQLSLQELVEWVLQQDMPPLVYSSADPETVAAAQREFGKAESSESVERLFSDLAAALSQSGVTRIVVAGGETSGAVVSGLQAETLEIGPRIAPGVPALKVCGRGLALALKSGNFGGPDFFSEALSVLEGRA</sequence>
<dbReference type="InterPro" id="IPR037051">
    <property type="entry name" value="4-carb_acid_sugar_kinase_N_sf"/>
</dbReference>
<evidence type="ECO:0000256" key="5">
    <source>
        <dbReference type="ARBA" id="ARBA00022840"/>
    </source>
</evidence>
<evidence type="ECO:0000256" key="1">
    <source>
        <dbReference type="ARBA" id="ARBA00005715"/>
    </source>
</evidence>
<comment type="similarity">
    <text evidence="1">Belongs to the four-carbon acid sugar kinase family.</text>
</comment>
<evidence type="ECO:0000256" key="10">
    <source>
        <dbReference type="ARBA" id="ARBA00039095"/>
    </source>
</evidence>
<evidence type="ECO:0000256" key="2">
    <source>
        <dbReference type="ARBA" id="ARBA00022679"/>
    </source>
</evidence>
<evidence type="ECO:0000259" key="13">
    <source>
        <dbReference type="Pfam" id="PF07005"/>
    </source>
</evidence>
<evidence type="ECO:0000256" key="9">
    <source>
        <dbReference type="ARBA" id="ARBA00037335"/>
    </source>
</evidence>
<reference evidence="15" key="1">
    <citation type="submission" date="2022-11" db="EMBL/GenBank/DDBJ databases">
        <title>Hoeflea poritis sp. nov., isolated from scleractinian coral Porites lutea.</title>
        <authorList>
            <person name="Zhang G."/>
            <person name="Wei Q."/>
            <person name="Cai L."/>
        </authorList>
    </citation>
    <scope>NUCLEOTIDE SEQUENCE</scope>
    <source>
        <strain evidence="15">E7-10</strain>
    </source>
</reference>
<evidence type="ECO:0000256" key="3">
    <source>
        <dbReference type="ARBA" id="ARBA00022741"/>
    </source>
</evidence>
<evidence type="ECO:0000256" key="11">
    <source>
        <dbReference type="ARBA" id="ARBA00039461"/>
    </source>
</evidence>
<protein>
    <recommendedName>
        <fullName evidence="11">3-oxo-tetronate kinase</fullName>
        <ecNumber evidence="10">2.7.1.217</ecNumber>
    </recommendedName>
    <alternativeName>
        <fullName evidence="12">3-dehydrotetronate 4-kinase</fullName>
    </alternativeName>
</protein>
<evidence type="ECO:0000256" key="7">
    <source>
        <dbReference type="ARBA" id="ARBA00035898"/>
    </source>
</evidence>
<dbReference type="GO" id="GO:0016301">
    <property type="term" value="F:kinase activity"/>
    <property type="evidence" value="ECO:0007669"/>
    <property type="project" value="UniProtKB-KW"/>
</dbReference>
<keyword evidence="5" id="KW-0067">ATP-binding</keyword>
<comment type="catalytic activity">
    <reaction evidence="7">
        <text>3-dehydro-L-erythronate + ATP = 3-dehydro-4-O-phospho-L-erythronate + ADP + H(+)</text>
        <dbReference type="Rhea" id="RHEA:52552"/>
        <dbReference type="ChEBI" id="CHEBI:15378"/>
        <dbReference type="ChEBI" id="CHEBI:30616"/>
        <dbReference type="ChEBI" id="CHEBI:136592"/>
        <dbReference type="ChEBI" id="CHEBI:136670"/>
        <dbReference type="ChEBI" id="CHEBI:456216"/>
        <dbReference type="EC" id="2.7.1.217"/>
    </reaction>
</comment>
<dbReference type="Pfam" id="PF17042">
    <property type="entry name" value="NBD_C"/>
    <property type="match status" value="1"/>
</dbReference>
<dbReference type="InterPro" id="IPR050007">
    <property type="entry name" value="OtnK"/>
</dbReference>
<dbReference type="Pfam" id="PF07005">
    <property type="entry name" value="SBD_N"/>
    <property type="match status" value="1"/>
</dbReference>
<dbReference type="InterPro" id="IPR042213">
    <property type="entry name" value="NBD_C_sf"/>
</dbReference>
<name>A0ABT4VGN9_9HYPH</name>
<dbReference type="InterPro" id="IPR010737">
    <property type="entry name" value="4-carb_acid_sugar_kinase_N"/>
</dbReference>
<evidence type="ECO:0000256" key="8">
    <source>
        <dbReference type="ARBA" id="ARBA00036346"/>
    </source>
</evidence>
<comment type="caution">
    <text evidence="15">The sequence shown here is derived from an EMBL/GenBank/DDBJ whole genome shotgun (WGS) entry which is preliminary data.</text>
</comment>
<evidence type="ECO:0000313" key="16">
    <source>
        <dbReference type="Proteomes" id="UP001148313"/>
    </source>
</evidence>